<evidence type="ECO:0000256" key="1">
    <source>
        <dbReference type="ARBA" id="ARBA00004613"/>
    </source>
</evidence>
<dbReference type="SMART" id="SM00409">
    <property type="entry name" value="IG"/>
    <property type="match status" value="1"/>
</dbReference>
<feature type="region of interest" description="Disordered" evidence="11">
    <location>
        <begin position="753"/>
        <end position="788"/>
    </location>
</feature>
<dbReference type="Pfam" id="PF01403">
    <property type="entry name" value="Sema"/>
    <property type="match status" value="1"/>
</dbReference>
<dbReference type="GO" id="GO:0038191">
    <property type="term" value="F:neuropilin binding"/>
    <property type="evidence" value="ECO:0007669"/>
    <property type="project" value="Ensembl"/>
</dbReference>
<dbReference type="GO" id="GO:0030335">
    <property type="term" value="P:positive regulation of cell migration"/>
    <property type="evidence" value="ECO:0007669"/>
    <property type="project" value="TreeGrafter"/>
</dbReference>
<dbReference type="InterPro" id="IPR013151">
    <property type="entry name" value="Immunoglobulin_dom"/>
</dbReference>
<dbReference type="GO" id="GO:0030215">
    <property type="term" value="F:semaphorin receptor binding"/>
    <property type="evidence" value="ECO:0007669"/>
    <property type="project" value="InterPro"/>
</dbReference>
<dbReference type="Gene3D" id="2.130.10.10">
    <property type="entry name" value="YVTN repeat-like/Quinoprotein amine dehydrogenase"/>
    <property type="match status" value="1"/>
</dbReference>
<evidence type="ECO:0000313" key="14">
    <source>
        <dbReference type="Ensembl" id="ENSNFUP00015044375.1"/>
    </source>
</evidence>
<dbReference type="SUPFAM" id="SSF101912">
    <property type="entry name" value="Sema domain"/>
    <property type="match status" value="1"/>
</dbReference>
<dbReference type="Gene3D" id="2.60.40.10">
    <property type="entry name" value="Immunoglobulins"/>
    <property type="match status" value="1"/>
</dbReference>
<reference evidence="14" key="2">
    <citation type="submission" date="2025-08" db="UniProtKB">
        <authorList>
            <consortium name="Ensembl"/>
        </authorList>
    </citation>
    <scope>IDENTIFICATION</scope>
</reference>
<dbReference type="FunFam" id="2.130.10.10:FF:000015">
    <property type="entry name" value="Semaphorin 3B"/>
    <property type="match status" value="1"/>
</dbReference>
<keyword evidence="3" id="KW-0964">Secreted</keyword>
<keyword evidence="9" id="KW-0393">Immunoglobulin domain</keyword>
<feature type="domain" description="Sema" evidence="13">
    <location>
        <begin position="31"/>
        <end position="515"/>
    </location>
</feature>
<dbReference type="InterPro" id="IPR013783">
    <property type="entry name" value="Ig-like_fold"/>
</dbReference>
<dbReference type="SMART" id="SM00423">
    <property type="entry name" value="PSI"/>
    <property type="match status" value="1"/>
</dbReference>
<dbReference type="SMART" id="SM00630">
    <property type="entry name" value="Sema"/>
    <property type="match status" value="1"/>
</dbReference>
<dbReference type="CDD" id="cd05871">
    <property type="entry name" value="Ig_Sema3"/>
    <property type="match status" value="1"/>
</dbReference>
<dbReference type="InterPro" id="IPR036179">
    <property type="entry name" value="Ig-like_dom_sf"/>
</dbReference>
<evidence type="ECO:0000256" key="11">
    <source>
        <dbReference type="SAM" id="MobiDB-lite"/>
    </source>
</evidence>
<dbReference type="GO" id="GO:0005576">
    <property type="term" value="C:extracellular region"/>
    <property type="evidence" value="ECO:0007669"/>
    <property type="project" value="UniProtKB-SubCell"/>
</dbReference>
<evidence type="ECO:0000256" key="6">
    <source>
        <dbReference type="ARBA" id="ARBA00022902"/>
    </source>
</evidence>
<dbReference type="InterPro" id="IPR016201">
    <property type="entry name" value="PSI"/>
</dbReference>
<dbReference type="GO" id="GO:0001755">
    <property type="term" value="P:neural crest cell migration"/>
    <property type="evidence" value="ECO:0007669"/>
    <property type="project" value="TreeGrafter"/>
</dbReference>
<keyword evidence="15" id="KW-1185">Reference proteome</keyword>
<dbReference type="Gene3D" id="3.30.1680.10">
    <property type="entry name" value="ligand-binding face of the semaphorins, domain 2"/>
    <property type="match status" value="1"/>
</dbReference>
<organism evidence="14 15">
    <name type="scientific">Nothobranchius furzeri</name>
    <name type="common">Turquoise killifish</name>
    <dbReference type="NCBI Taxonomy" id="105023"/>
    <lineage>
        <taxon>Eukaryota</taxon>
        <taxon>Metazoa</taxon>
        <taxon>Chordata</taxon>
        <taxon>Craniata</taxon>
        <taxon>Vertebrata</taxon>
        <taxon>Euteleostomi</taxon>
        <taxon>Actinopterygii</taxon>
        <taxon>Neopterygii</taxon>
        <taxon>Teleostei</taxon>
        <taxon>Neoteleostei</taxon>
        <taxon>Acanthomorphata</taxon>
        <taxon>Ovalentaria</taxon>
        <taxon>Atherinomorphae</taxon>
        <taxon>Cyprinodontiformes</taxon>
        <taxon>Nothobranchiidae</taxon>
        <taxon>Nothobranchius</taxon>
    </lineage>
</organism>
<keyword evidence="5" id="KW-0221">Differentiation</keyword>
<evidence type="ECO:0000256" key="3">
    <source>
        <dbReference type="ARBA" id="ARBA00022525"/>
    </source>
</evidence>
<dbReference type="InterPro" id="IPR003599">
    <property type="entry name" value="Ig_sub"/>
</dbReference>
<feature type="domain" description="Ig-like" evidence="12">
    <location>
        <begin position="564"/>
        <end position="662"/>
    </location>
</feature>
<comment type="caution">
    <text evidence="10">Lacks conserved residue(s) required for the propagation of feature annotation.</text>
</comment>
<dbReference type="InterPro" id="IPR027231">
    <property type="entry name" value="Semaphorin"/>
</dbReference>
<evidence type="ECO:0000256" key="5">
    <source>
        <dbReference type="ARBA" id="ARBA00022782"/>
    </source>
</evidence>
<sequence length="788" mass="89733">FVQESSAQLKLQWEHLTSLYPHCFYFKSVIFLPLAADLVSTNRSSIFNGHDGQLSLSAIFLDEYRDRLFLGGKDVLYSLMLGPVSSESKEIYWPPLPGNREDCIQTGKEQTECANFIRLLQPYNRTHLLACGTGAFQPMCAFIYVGHRGEHVFTMDPTNVDSGRGKVPHDPSFPFASTFSGEELYTGLTADFLGRDAVIFRSMGGRTTMRTETDQKLLHNPKFVAAHLIPDNDDRDDDKVYFFFTEKASEAGDREEAIHTRVGRVCANDVGGQRVLVNKWSTFIKARLVCSVPGPHGIDTHFNQLEDVFLLKTKDERNPDIYAIFSTISNVFQGFAVCVYRMADIREAFNGPFAHKEGPDRQWGPYEGRVPYPRPGVCPSKITNQPGREFGSTKDFPDAVLHFARSHPLMWRSVYPALRQPVLVKANIPYKLKQIVVDRVEAEDGQYDVMFIGTDVGKVLKVIVLHSGNSLETEEVTLEELQVFKMPTPITSMEISVKRQALYMGSPAGVAQVKLHRCETYGKACAECCLARDPYCAWDGSCCSRFLPNSKRRYRRQDIRNGNPAMQCVDQNLSEDLDVTEEKLVYGTEKNSTFLECVPHSPQATITWLVQRDDRKEEVKLDDRVMITEQGLLFRQLFRQDEGVYICRSREHGFTQTLARITLEVLHGDTVDELIARDNAGLSDTFKDRSMGSHRPWMPCGAYSRGGPPSQIGQSRTWFKDIMQLVGPSNLPHVEEYCERMWCNDKLRRKHKSMLEKYRQAQESARKTRSKNSGERNRTPRDLRSRQE</sequence>
<comment type="similarity">
    <text evidence="2">Belongs to the semaphorin family.</text>
</comment>
<dbReference type="AlphaFoldDB" id="A0A8C6PJW1"/>
<dbReference type="Pfam" id="PF00047">
    <property type="entry name" value="ig"/>
    <property type="match status" value="1"/>
</dbReference>
<dbReference type="PROSITE" id="PS50835">
    <property type="entry name" value="IG_LIKE"/>
    <property type="match status" value="1"/>
</dbReference>
<dbReference type="InterPro" id="IPR007110">
    <property type="entry name" value="Ig-like_dom"/>
</dbReference>
<evidence type="ECO:0000256" key="2">
    <source>
        <dbReference type="ARBA" id="ARBA00009492"/>
    </source>
</evidence>
<dbReference type="PROSITE" id="PS51004">
    <property type="entry name" value="SEMA"/>
    <property type="match status" value="1"/>
</dbReference>
<keyword evidence="6" id="KW-0524">Neurogenesis</keyword>
<keyword evidence="7" id="KW-1015">Disulfide bond</keyword>
<name>A0A8C6PJW1_NOTFU</name>
<evidence type="ECO:0000256" key="4">
    <source>
        <dbReference type="ARBA" id="ARBA00022729"/>
    </source>
</evidence>
<proteinExistence type="inferred from homology"/>
<dbReference type="FunFam" id="3.30.1680.10:FF:000001">
    <property type="entry name" value="Semaphorin 3F like"/>
    <property type="match status" value="1"/>
</dbReference>
<keyword evidence="4" id="KW-0732">Signal</keyword>
<protein>
    <submittedName>
        <fullName evidence="14">Sema domain, immunoglobulin domain (Ig), short basic domain, secreted, (semaphorin) 3bl</fullName>
    </submittedName>
</protein>
<dbReference type="GO" id="GO:0071526">
    <property type="term" value="P:semaphorin-plexin signaling pathway"/>
    <property type="evidence" value="ECO:0007669"/>
    <property type="project" value="TreeGrafter"/>
</dbReference>
<dbReference type="GO" id="GO:0072359">
    <property type="term" value="P:circulatory system development"/>
    <property type="evidence" value="ECO:0007669"/>
    <property type="project" value="UniProtKB-ARBA"/>
</dbReference>
<accession>A0A8C6PJW1</accession>
<comment type="subcellular location">
    <subcellularLocation>
        <location evidence="1">Secreted</location>
    </subcellularLocation>
</comment>
<dbReference type="GeneTree" id="ENSGT00940000157677"/>
<gene>
    <name evidence="14" type="primary">SEMA3G</name>
    <name evidence="14" type="synonym">sema3bl</name>
</gene>
<evidence type="ECO:0000259" key="13">
    <source>
        <dbReference type="PROSITE" id="PS51004"/>
    </source>
</evidence>
<dbReference type="InterPro" id="IPR036352">
    <property type="entry name" value="Semap_dom_sf"/>
</dbReference>
<dbReference type="GO" id="GO:0007411">
    <property type="term" value="P:axon guidance"/>
    <property type="evidence" value="ECO:0007669"/>
    <property type="project" value="TreeGrafter"/>
</dbReference>
<evidence type="ECO:0000256" key="8">
    <source>
        <dbReference type="ARBA" id="ARBA00023180"/>
    </source>
</evidence>
<dbReference type="InterPro" id="IPR001627">
    <property type="entry name" value="Semap_dom"/>
</dbReference>
<dbReference type="SUPFAM" id="SSF48726">
    <property type="entry name" value="Immunoglobulin"/>
    <property type="match status" value="1"/>
</dbReference>
<reference evidence="14" key="3">
    <citation type="submission" date="2025-09" db="UniProtKB">
        <authorList>
            <consortium name="Ensembl"/>
        </authorList>
    </citation>
    <scope>IDENTIFICATION</scope>
</reference>
<dbReference type="SUPFAM" id="SSF103575">
    <property type="entry name" value="Plexin repeat"/>
    <property type="match status" value="1"/>
</dbReference>
<evidence type="ECO:0000256" key="10">
    <source>
        <dbReference type="PROSITE-ProRule" id="PRU00352"/>
    </source>
</evidence>
<dbReference type="GO" id="GO:0005886">
    <property type="term" value="C:plasma membrane"/>
    <property type="evidence" value="ECO:0007669"/>
    <property type="project" value="TreeGrafter"/>
</dbReference>
<dbReference type="PANTHER" id="PTHR11036">
    <property type="entry name" value="SEMAPHORIN"/>
    <property type="match status" value="1"/>
</dbReference>
<evidence type="ECO:0000313" key="15">
    <source>
        <dbReference type="Proteomes" id="UP000694548"/>
    </source>
</evidence>
<dbReference type="FunFam" id="2.60.40.10:FF:000030">
    <property type="entry name" value="Semaphorin 3F like"/>
    <property type="match status" value="1"/>
</dbReference>
<dbReference type="PANTHER" id="PTHR11036:SF20">
    <property type="entry name" value="SEMAPHORIN-3G"/>
    <property type="match status" value="1"/>
</dbReference>
<reference evidence="14" key="1">
    <citation type="submission" date="2014-08" db="EMBL/GenBank/DDBJ databases">
        <authorList>
            <person name="Senf B."/>
            <person name="Petzold A."/>
            <person name="Downie B.R."/>
            <person name="Koch P."/>
            <person name="Platzer M."/>
        </authorList>
    </citation>
    <scope>NUCLEOTIDE SEQUENCE [LARGE SCALE GENOMIC DNA]</scope>
    <source>
        <strain evidence="14">GRZ</strain>
    </source>
</reference>
<dbReference type="GO" id="GO:0045499">
    <property type="term" value="F:chemorepellent activity"/>
    <property type="evidence" value="ECO:0007669"/>
    <property type="project" value="TreeGrafter"/>
</dbReference>
<dbReference type="InterPro" id="IPR015943">
    <property type="entry name" value="WD40/YVTN_repeat-like_dom_sf"/>
</dbReference>
<keyword evidence="8" id="KW-0325">Glycoprotein</keyword>
<evidence type="ECO:0000259" key="12">
    <source>
        <dbReference type="PROSITE" id="PS50835"/>
    </source>
</evidence>
<evidence type="ECO:0000256" key="7">
    <source>
        <dbReference type="ARBA" id="ARBA00023157"/>
    </source>
</evidence>
<dbReference type="Proteomes" id="UP000694548">
    <property type="component" value="Chromosome sgr15"/>
</dbReference>
<evidence type="ECO:0000256" key="9">
    <source>
        <dbReference type="ARBA" id="ARBA00023319"/>
    </source>
</evidence>
<dbReference type="Ensembl" id="ENSNFUT00015046309.1">
    <property type="protein sequence ID" value="ENSNFUP00015044375.1"/>
    <property type="gene ID" value="ENSNFUG00015021054.1"/>
</dbReference>
<dbReference type="GO" id="GO:0035295">
    <property type="term" value="P:tube development"/>
    <property type="evidence" value="ECO:0007669"/>
    <property type="project" value="UniProtKB-ARBA"/>
</dbReference>